<feature type="compositionally biased region" description="Basic and acidic residues" evidence="1">
    <location>
        <begin position="456"/>
        <end position="467"/>
    </location>
</feature>
<feature type="region of interest" description="Disordered" evidence="1">
    <location>
        <begin position="413"/>
        <end position="467"/>
    </location>
</feature>
<dbReference type="PROSITE" id="PS50104">
    <property type="entry name" value="TIR"/>
    <property type="match status" value="1"/>
</dbReference>
<evidence type="ECO:0000313" key="3">
    <source>
        <dbReference type="EMBL" id="WTU78597.1"/>
    </source>
</evidence>
<dbReference type="InterPro" id="IPR000157">
    <property type="entry name" value="TIR_dom"/>
</dbReference>
<evidence type="ECO:0000259" key="2">
    <source>
        <dbReference type="PROSITE" id="PS50104"/>
    </source>
</evidence>
<dbReference type="NCBIfam" id="TIGR04276">
    <property type="entry name" value="FxsC_Cterm"/>
    <property type="match status" value="1"/>
</dbReference>
<dbReference type="Gene3D" id="3.40.50.10140">
    <property type="entry name" value="Toll/interleukin-1 receptor homology (TIR) domain"/>
    <property type="match status" value="1"/>
</dbReference>
<dbReference type="InterPro" id="IPR026367">
    <property type="entry name" value="FxsC_C"/>
</dbReference>
<dbReference type="EMBL" id="CP108264">
    <property type="protein sequence ID" value="WTU78597.1"/>
    <property type="molecule type" value="Genomic_DNA"/>
</dbReference>
<dbReference type="GO" id="GO:0007165">
    <property type="term" value="P:signal transduction"/>
    <property type="evidence" value="ECO:0007669"/>
    <property type="project" value="InterPro"/>
</dbReference>
<organism evidence="3">
    <name type="scientific">Streptomyces sp. NBC_00049</name>
    <dbReference type="NCBI Taxonomy" id="2903617"/>
    <lineage>
        <taxon>Bacteria</taxon>
        <taxon>Bacillati</taxon>
        <taxon>Actinomycetota</taxon>
        <taxon>Actinomycetes</taxon>
        <taxon>Kitasatosporales</taxon>
        <taxon>Streptomycetaceae</taxon>
        <taxon>Streptomyces</taxon>
    </lineage>
</organism>
<name>A0AAU2K126_9ACTN</name>
<dbReference type="Pfam" id="PF13676">
    <property type="entry name" value="TIR_2"/>
    <property type="match status" value="1"/>
</dbReference>
<dbReference type="SUPFAM" id="SSF52200">
    <property type="entry name" value="Toll/Interleukin receptor TIR domain"/>
    <property type="match status" value="1"/>
</dbReference>
<gene>
    <name evidence="3" type="ORF">OG327_06880</name>
</gene>
<proteinExistence type="predicted"/>
<dbReference type="NCBIfam" id="NF040588">
    <property type="entry name" value="FxsC_Nterm"/>
    <property type="match status" value="1"/>
</dbReference>
<dbReference type="AlphaFoldDB" id="A0AAU2K126"/>
<sequence length="467" mass="52025">MFLRSHLRDGGRVPASVQPYFFLSYAHTPRFGAGGPDPDMWVERLFRDLCSHVMALTDLPAGAEAGFMDREIRSGEGWSERLGAALATCRVFVPLFSPRYFASEMCGKEWFAFAQRAIQHGAMSNERAEAIVPALWVPVPPSQLPGPAERLQFNHNTFGERYVTDGLYGLIKLRGYAEQYERAVYELARRIVRVAETVRLDPVRPVDYRVVPSAFGPAGGSTANSARTLHVTVAAGSRHDLPDGRSPEYYGESPLDWNPYHPMSQRPIAYVAEDVIKNLNYQTTMSSFDDEAGHFDSKQPPTRPEILIVDRWVVEDEHRRQRLAAFDQESRPWINVVVPWNRYDHQSRAKEAELARRLEETLPVKMSQGRAACRAAANGVANMETLGQILPQVVEAAAQQFLRHAQVYLPAGNTHTERPRLLGPMGMSGPAAPPPAPFPPDAHHSHGNHNGNGNNDTDRGDADDSES</sequence>
<reference evidence="3" key="1">
    <citation type="submission" date="2022-10" db="EMBL/GenBank/DDBJ databases">
        <title>The complete genomes of actinobacterial strains from the NBC collection.</title>
        <authorList>
            <person name="Joergensen T.S."/>
            <person name="Alvarez Arevalo M."/>
            <person name="Sterndorff E.B."/>
            <person name="Faurdal D."/>
            <person name="Vuksanovic O."/>
            <person name="Mourched A.-S."/>
            <person name="Charusanti P."/>
            <person name="Shaw S."/>
            <person name="Blin K."/>
            <person name="Weber T."/>
        </authorList>
    </citation>
    <scope>NUCLEOTIDE SEQUENCE</scope>
    <source>
        <strain evidence="3">NBC_00049</strain>
    </source>
</reference>
<accession>A0AAU2K126</accession>
<evidence type="ECO:0000256" key="1">
    <source>
        <dbReference type="SAM" id="MobiDB-lite"/>
    </source>
</evidence>
<protein>
    <submittedName>
        <fullName evidence="3">TIR-like protein FxsC</fullName>
    </submittedName>
</protein>
<dbReference type="InterPro" id="IPR035897">
    <property type="entry name" value="Toll_tir_struct_dom_sf"/>
</dbReference>
<feature type="domain" description="TIR" evidence="2">
    <location>
        <begin position="17"/>
        <end position="170"/>
    </location>
</feature>
<dbReference type="InterPro" id="IPR047603">
    <property type="entry name" value="FxsC_N"/>
</dbReference>
<feature type="compositionally biased region" description="Pro residues" evidence="1">
    <location>
        <begin position="431"/>
        <end position="440"/>
    </location>
</feature>